<dbReference type="Proteomes" id="UP001217754">
    <property type="component" value="Chromosome 4"/>
</dbReference>
<dbReference type="InterPro" id="IPR036388">
    <property type="entry name" value="WH-like_DNA-bd_sf"/>
</dbReference>
<protein>
    <recommendedName>
        <fullName evidence="4">HTH La-type RNA-binding domain-containing protein</fullName>
    </recommendedName>
</protein>
<dbReference type="InterPro" id="IPR045180">
    <property type="entry name" value="La_dom_prot"/>
</dbReference>
<evidence type="ECO:0000313" key="6">
    <source>
        <dbReference type="Proteomes" id="UP001217754"/>
    </source>
</evidence>
<reference evidence="5" key="1">
    <citation type="submission" date="2023-03" db="EMBL/GenBank/DDBJ databases">
        <title>Mating type loci evolution in Malassezia.</title>
        <authorList>
            <person name="Coelho M.A."/>
        </authorList>
    </citation>
    <scope>NUCLEOTIDE SEQUENCE</scope>
    <source>
        <strain evidence="5">CBS 9431</strain>
    </source>
</reference>
<feature type="domain" description="HTH La-type RNA-binding" evidence="4">
    <location>
        <begin position="487"/>
        <end position="591"/>
    </location>
</feature>
<feature type="region of interest" description="Disordered" evidence="3">
    <location>
        <begin position="365"/>
        <end position="437"/>
    </location>
</feature>
<dbReference type="InterPro" id="IPR006630">
    <property type="entry name" value="La_HTH"/>
</dbReference>
<feature type="compositionally biased region" description="Basic and acidic residues" evidence="3">
    <location>
        <begin position="94"/>
        <end position="104"/>
    </location>
</feature>
<dbReference type="AlphaFoldDB" id="A0AAF0EYU1"/>
<dbReference type="GeneID" id="85226294"/>
<dbReference type="PANTHER" id="PTHR22792:SF62">
    <property type="entry name" value="LA-RELATED PROTEIN 7"/>
    <property type="match status" value="1"/>
</dbReference>
<dbReference type="GO" id="GO:0003723">
    <property type="term" value="F:RNA binding"/>
    <property type="evidence" value="ECO:0007669"/>
    <property type="project" value="UniProtKB-UniRule"/>
</dbReference>
<evidence type="ECO:0000256" key="2">
    <source>
        <dbReference type="PROSITE-ProRule" id="PRU00332"/>
    </source>
</evidence>
<proteinExistence type="predicted"/>
<evidence type="ECO:0000256" key="3">
    <source>
        <dbReference type="SAM" id="MobiDB-lite"/>
    </source>
</evidence>
<feature type="compositionally biased region" description="Polar residues" evidence="3">
    <location>
        <begin position="382"/>
        <end position="391"/>
    </location>
</feature>
<keyword evidence="6" id="KW-1185">Reference proteome</keyword>
<evidence type="ECO:0000259" key="4">
    <source>
        <dbReference type="PROSITE" id="PS50961"/>
    </source>
</evidence>
<dbReference type="SMART" id="SM00715">
    <property type="entry name" value="LA"/>
    <property type="match status" value="1"/>
</dbReference>
<organism evidence="5 6">
    <name type="scientific">Malassezia japonica</name>
    <dbReference type="NCBI Taxonomy" id="223818"/>
    <lineage>
        <taxon>Eukaryota</taxon>
        <taxon>Fungi</taxon>
        <taxon>Dikarya</taxon>
        <taxon>Basidiomycota</taxon>
        <taxon>Ustilaginomycotina</taxon>
        <taxon>Malasseziomycetes</taxon>
        <taxon>Malasseziales</taxon>
        <taxon>Malasseziaceae</taxon>
        <taxon>Malassezia</taxon>
    </lineage>
</organism>
<feature type="compositionally biased region" description="Polar residues" evidence="3">
    <location>
        <begin position="415"/>
        <end position="427"/>
    </location>
</feature>
<dbReference type="SUPFAM" id="SSF46785">
    <property type="entry name" value="Winged helix' DNA-binding domain"/>
    <property type="match status" value="1"/>
</dbReference>
<gene>
    <name evidence="5" type="ORF">MJAP1_002643</name>
</gene>
<feature type="region of interest" description="Disordered" evidence="3">
    <location>
        <begin position="20"/>
        <end position="195"/>
    </location>
</feature>
<name>A0AAF0EYU1_9BASI</name>
<dbReference type="Gene3D" id="1.10.10.10">
    <property type="entry name" value="Winged helix-like DNA-binding domain superfamily/Winged helix DNA-binding domain"/>
    <property type="match status" value="1"/>
</dbReference>
<evidence type="ECO:0000313" key="5">
    <source>
        <dbReference type="EMBL" id="WFD39663.1"/>
    </source>
</evidence>
<accession>A0AAF0EYU1</accession>
<feature type="compositionally biased region" description="Basic and acidic residues" evidence="3">
    <location>
        <begin position="64"/>
        <end position="75"/>
    </location>
</feature>
<dbReference type="RefSeq" id="XP_060122560.1">
    <property type="nucleotide sequence ID" value="XM_060266577.1"/>
</dbReference>
<feature type="compositionally biased region" description="Low complexity" evidence="3">
    <location>
        <begin position="23"/>
        <end position="59"/>
    </location>
</feature>
<dbReference type="PANTHER" id="PTHR22792">
    <property type="entry name" value="LUPUS LA PROTEIN-RELATED"/>
    <property type="match status" value="1"/>
</dbReference>
<feature type="region of interest" description="Disordered" evidence="3">
    <location>
        <begin position="314"/>
        <end position="334"/>
    </location>
</feature>
<dbReference type="Pfam" id="PF05383">
    <property type="entry name" value="La"/>
    <property type="match status" value="1"/>
</dbReference>
<dbReference type="EMBL" id="CP119961">
    <property type="protein sequence ID" value="WFD39663.1"/>
    <property type="molecule type" value="Genomic_DNA"/>
</dbReference>
<feature type="compositionally biased region" description="Polar residues" evidence="3">
    <location>
        <begin position="238"/>
        <end position="247"/>
    </location>
</feature>
<evidence type="ECO:0000256" key="1">
    <source>
        <dbReference type="ARBA" id="ARBA00022884"/>
    </source>
</evidence>
<dbReference type="PROSITE" id="PS50961">
    <property type="entry name" value="HTH_LA"/>
    <property type="match status" value="1"/>
</dbReference>
<feature type="region of interest" description="Disordered" evidence="3">
    <location>
        <begin position="209"/>
        <end position="275"/>
    </location>
</feature>
<keyword evidence="1 2" id="KW-0694">RNA-binding</keyword>
<dbReference type="CDD" id="cd07323">
    <property type="entry name" value="LAM"/>
    <property type="match status" value="1"/>
</dbReference>
<sequence>MTAADLYMPRAPPNLSYAERLRQAASQRSAASEAAGTAAGSPKSVPSVEVSPAAPKAAPIQVPEGKEPKVAHARADTAPAPVHGGQTTLSNVWEARKRERETRTKVASPDLALDAAQAMGALSLSPRTHHSPSAPAWDPTCAPPHETHGQDTNGGETTPDDPDESWEPASLDEPVGTFEEDDVPPVHTTYGTPPDNEAWLQRIHMLNGGQPVTRYGRTPPQTSRSGALKEGKPASPLRASQSPSSNGALPIPIVSPPYSPMPSSLPNSDGSFAPLRSSEQHAMHGYTDFARSAPMAYYAMVPMAMGEYPMDDRGYSRRGRGRGNGRGMRGRGPYMPYMQQPMPAMMPYMIVPGASMYAMPHNAPMPPPEGAEVQPSYPSPAPSNTGSQDNASDGDEARSEVGTPSVSGSDGALESTPSNRSASQSRGSYPMGPPEMHMGGMPPGVGMPYSYVMHAPPPFDPRFPPMMPMPAGYHMPMPGMMPPPPMMPKSPTLPHQLLAQVEFYFSDANLDADFFLRQQMDDKGYVPLDTVLGFKRVQNLLQNAYPNASPSDTARPLSLLRTALEKSRFLALNEDQSAVRRQNGWERYILYSADEEP</sequence>
<dbReference type="InterPro" id="IPR036390">
    <property type="entry name" value="WH_DNA-bd_sf"/>
</dbReference>